<organism evidence="2 3">
    <name type="scientific">Intestinibacter bartlettii</name>
    <dbReference type="NCBI Taxonomy" id="261299"/>
    <lineage>
        <taxon>Bacteria</taxon>
        <taxon>Bacillati</taxon>
        <taxon>Bacillota</taxon>
        <taxon>Clostridia</taxon>
        <taxon>Peptostreptococcales</taxon>
        <taxon>Peptostreptococcaceae</taxon>
        <taxon>Intestinibacter</taxon>
    </lineage>
</organism>
<comment type="caution">
    <text evidence="2">The sequence shown here is derived from an EMBL/GenBank/DDBJ whole genome shotgun (WGS) entry which is preliminary data.</text>
</comment>
<dbReference type="RefSeq" id="WP_216569229.1">
    <property type="nucleotide sequence ID" value="NZ_JAHLOQ010000014.1"/>
</dbReference>
<keyword evidence="3" id="KW-1185">Reference proteome</keyword>
<proteinExistence type="predicted"/>
<feature type="transmembrane region" description="Helical" evidence="1">
    <location>
        <begin position="46"/>
        <end position="63"/>
    </location>
</feature>
<dbReference type="Proteomes" id="UP001196301">
    <property type="component" value="Unassembled WGS sequence"/>
</dbReference>
<keyword evidence="1" id="KW-1133">Transmembrane helix</keyword>
<dbReference type="EMBL" id="JAHLOQ010000014">
    <property type="protein sequence ID" value="MBU5336103.1"/>
    <property type="molecule type" value="Genomic_DNA"/>
</dbReference>
<evidence type="ECO:0000256" key="1">
    <source>
        <dbReference type="SAM" id="Phobius"/>
    </source>
</evidence>
<gene>
    <name evidence="2" type="ORF">KQI20_06595</name>
</gene>
<accession>A0ABS6DW74</accession>
<keyword evidence="1" id="KW-0472">Membrane</keyword>
<evidence type="ECO:0000313" key="2">
    <source>
        <dbReference type="EMBL" id="MBU5336103.1"/>
    </source>
</evidence>
<feature type="transmembrane region" description="Helical" evidence="1">
    <location>
        <begin position="75"/>
        <end position="96"/>
    </location>
</feature>
<name>A0ABS6DW74_9FIRM</name>
<evidence type="ECO:0000313" key="3">
    <source>
        <dbReference type="Proteomes" id="UP001196301"/>
    </source>
</evidence>
<protein>
    <recommendedName>
        <fullName evidence="4">Cxxc_20_cxxc protein</fullName>
    </recommendedName>
</protein>
<reference evidence="2 3" key="1">
    <citation type="submission" date="2021-06" db="EMBL/GenBank/DDBJ databases">
        <authorList>
            <person name="Sun Q."/>
            <person name="Li D."/>
        </authorList>
    </citation>
    <scope>NUCLEOTIDE SEQUENCE [LARGE SCALE GENOMIC DNA]</scope>
    <source>
        <strain evidence="2 3">N19</strain>
    </source>
</reference>
<sequence length="263" mass="31409">MKRCSECNCKINLSTRIKTLGNECTYIKCENCGTVYEVESKEVVKIINLLSFFMIFYLIYYFLDFMGVEKIVRICTVFLLSVIFYISWNIIMSYVIGYKPIIEGYNGISNSKKNDVSKYHNTSEAEKMLKDILIKHGFDDKNINLDILIDSFEEFSQQKFNCYRDSIMYNLQPVEYICEDLCCCTLLRQFETRNASGQLGMERLYIQIYYKTNDMISRLYSMYSNYDSYRFDDFFEVVRNEDSYWAILKEYEPVKYELYAERT</sequence>
<keyword evidence="1" id="KW-0812">Transmembrane</keyword>
<evidence type="ECO:0008006" key="4">
    <source>
        <dbReference type="Google" id="ProtNLM"/>
    </source>
</evidence>